<name>A0AAW7UZW9_ECOLX</name>
<gene>
    <name evidence="1" type="ORF">Q2V20_18010</name>
</gene>
<comment type="caution">
    <text evidence="1">The sequence shown here is derived from an EMBL/GenBank/DDBJ whole genome shotgun (WGS) entry which is preliminary data.</text>
</comment>
<dbReference type="RefSeq" id="WP_000535339.1">
    <property type="nucleotide sequence ID" value="NZ_BAAGAG010000025.1"/>
</dbReference>
<dbReference type="NCBIfam" id="NF007304">
    <property type="entry name" value="PRK09784.1"/>
    <property type="match status" value="1"/>
</dbReference>
<dbReference type="Proteomes" id="UP001173661">
    <property type="component" value="Unassembled WGS sequence"/>
</dbReference>
<organism evidence="1 2">
    <name type="scientific">Escherichia coli</name>
    <dbReference type="NCBI Taxonomy" id="562"/>
    <lineage>
        <taxon>Bacteria</taxon>
        <taxon>Pseudomonadati</taxon>
        <taxon>Pseudomonadota</taxon>
        <taxon>Gammaproteobacteria</taxon>
        <taxon>Enterobacterales</taxon>
        <taxon>Enterobacteriaceae</taxon>
        <taxon>Escherichia</taxon>
    </lineage>
</organism>
<evidence type="ECO:0000313" key="2">
    <source>
        <dbReference type="Proteomes" id="UP001173661"/>
    </source>
</evidence>
<evidence type="ECO:0000313" key="1">
    <source>
        <dbReference type="EMBL" id="MDO2576020.1"/>
    </source>
</evidence>
<reference evidence="1" key="1">
    <citation type="submission" date="2023-07" db="EMBL/GenBank/DDBJ databases">
        <title>High risk of intestinal colonization with ESBL-producing Escherichia coli among soldiers of military contingents in specific geographic regions.</title>
        <authorList>
            <person name="Literacka E."/>
        </authorList>
    </citation>
    <scope>NUCLEOTIDE SEQUENCE</scope>
    <source>
        <strain evidence="1">66</strain>
    </source>
</reference>
<dbReference type="AlphaFoldDB" id="A0AAW7UZW9"/>
<proteinExistence type="predicted"/>
<protein>
    <submittedName>
        <fullName evidence="1">YccE family protein</fullName>
    </submittedName>
</protein>
<accession>A0AAW7UZW9</accession>
<dbReference type="EMBL" id="JAUKXU010000017">
    <property type="protein sequence ID" value="MDO2576020.1"/>
    <property type="molecule type" value="Genomic_DNA"/>
</dbReference>
<sequence>MGSNIHGISCTANNYLKQAWNDIKNEHEKNQKYSITLFENTLVCFMRLYKEIRRQQAEDYIPCLECDSLEKEFEEIQNDNDLSLFMKTLRTNDKQIYSGVSGGITYTIQYVEDVNIVRVSLPGRGSESITDFKGYYWYGFMEYIENITACDDVFSEYCLDDNENMSIQPERINTLGISDLDSGIDLSGISFIQSETNQALGLKYAPVDGDGYCLLRAILVLKQHDYSWALVSYKTQKEVYDEFIKMVDKKTIEVLVDTAFYNLREDVKTLFGVDLQSDNKIQGRGSFLSWSFLFFKKEFIDSCLNDKKCILHLPDFIFNDNKTHLVLDTDPEKRINEVKNFLTALSDSICSLFIVNSNVASISLGNESFSTDEDLEYGYLMNTGNHYDVYLPPELFAQAYKLNNKEMNAQLDYLNRYAIY</sequence>